<name>A0A395LIC7_9SPHN</name>
<accession>A0A395LIC7</accession>
<keyword evidence="3" id="KW-1185">Reference proteome</keyword>
<proteinExistence type="predicted"/>
<evidence type="ECO:0000313" key="2">
    <source>
        <dbReference type="EMBL" id="RDS76389.1"/>
    </source>
</evidence>
<dbReference type="EMBL" id="QRBB01000001">
    <property type="protein sequence ID" value="RDS76389.1"/>
    <property type="molecule type" value="Genomic_DNA"/>
</dbReference>
<comment type="caution">
    <text evidence="2">The sequence shown here is derived from an EMBL/GenBank/DDBJ whole genome shotgun (WGS) entry which is preliminary data.</text>
</comment>
<sequence>MKRVAALFGLMPLASCAPVGETGPTYAQANEDTNIRVTGEAVSCLSASRIRSSRVIGDGVIDFHVTGGDTYRNHLRSDCPALRRNDAITYEVRGGELCRGEIVYAVDNYGGQLERGPGCGLGEFTPIEYVDSVSDAPETMGE</sequence>
<gene>
    <name evidence="2" type="ORF">DL238_01360</name>
</gene>
<feature type="signal peptide" evidence="1">
    <location>
        <begin position="1"/>
        <end position="17"/>
    </location>
</feature>
<reference evidence="2 3" key="1">
    <citation type="submission" date="2018-07" db="EMBL/GenBank/DDBJ databases">
        <title>Erythrobacter nanhaiensis sp. nov., a novel member of the genus Erythrobacter isolated from the South China Sea.</title>
        <authorList>
            <person name="Chen X."/>
            <person name="Liu J."/>
        </authorList>
    </citation>
    <scope>NUCLEOTIDE SEQUENCE [LARGE SCALE GENOMIC DNA]</scope>
    <source>
        <strain evidence="2 3">S-5</strain>
    </source>
</reference>
<evidence type="ECO:0000313" key="3">
    <source>
        <dbReference type="Proteomes" id="UP000254101"/>
    </source>
</evidence>
<keyword evidence="1" id="KW-0732">Signal</keyword>
<feature type="chain" id="PRO_5017297360" description="Lipoprotein" evidence="1">
    <location>
        <begin position="18"/>
        <end position="142"/>
    </location>
</feature>
<protein>
    <recommendedName>
        <fullName evidence="4">Lipoprotein</fullName>
    </recommendedName>
</protein>
<dbReference type="Proteomes" id="UP000254101">
    <property type="component" value="Unassembled WGS sequence"/>
</dbReference>
<dbReference type="AlphaFoldDB" id="A0A395LIC7"/>
<evidence type="ECO:0008006" key="4">
    <source>
        <dbReference type="Google" id="ProtNLM"/>
    </source>
</evidence>
<organism evidence="2 3">
    <name type="scientific">Alteriqipengyuania lutimaris</name>
    <dbReference type="NCBI Taxonomy" id="1538146"/>
    <lineage>
        <taxon>Bacteria</taxon>
        <taxon>Pseudomonadati</taxon>
        <taxon>Pseudomonadota</taxon>
        <taxon>Alphaproteobacteria</taxon>
        <taxon>Sphingomonadales</taxon>
        <taxon>Erythrobacteraceae</taxon>
        <taxon>Alteriqipengyuania</taxon>
    </lineage>
</organism>
<evidence type="ECO:0000256" key="1">
    <source>
        <dbReference type="SAM" id="SignalP"/>
    </source>
</evidence>